<comment type="subcellular location">
    <subcellularLocation>
        <location evidence="1">Membrane</location>
        <topology evidence="1">Multi-pass membrane protein</topology>
    </subcellularLocation>
</comment>
<dbReference type="PANTHER" id="PTHR11101">
    <property type="entry name" value="PHOSPHATE TRANSPORTER"/>
    <property type="match status" value="1"/>
</dbReference>
<feature type="transmembrane region" description="Helical" evidence="6">
    <location>
        <begin position="196"/>
        <end position="225"/>
    </location>
</feature>
<keyword evidence="5 6" id="KW-0472">Membrane</keyword>
<feature type="transmembrane region" description="Helical" evidence="6">
    <location>
        <begin position="291"/>
        <end position="317"/>
    </location>
</feature>
<proteinExistence type="predicted"/>
<dbReference type="GeneID" id="58726598"/>
<evidence type="ECO:0000256" key="1">
    <source>
        <dbReference type="ARBA" id="ARBA00004141"/>
    </source>
</evidence>
<protein>
    <submittedName>
        <fullName evidence="7">Inorganic phosphate transporter</fullName>
    </submittedName>
</protein>
<keyword evidence="8" id="KW-1185">Reference proteome</keyword>
<gene>
    <name evidence="7" type="ORF">GNE12_25605</name>
</gene>
<evidence type="ECO:0000313" key="8">
    <source>
        <dbReference type="Proteomes" id="UP000570851"/>
    </source>
</evidence>
<name>A0ABR6SFW5_ANAVA</name>
<comment type="caution">
    <text evidence="7">The sequence shown here is derived from an EMBL/GenBank/DDBJ whole genome shotgun (WGS) entry which is preliminary data.</text>
</comment>
<dbReference type="Proteomes" id="UP000570851">
    <property type="component" value="Unassembled WGS sequence"/>
</dbReference>
<evidence type="ECO:0000313" key="7">
    <source>
        <dbReference type="EMBL" id="MBC1305286.1"/>
    </source>
</evidence>
<accession>A0ABR6SFW5</accession>
<dbReference type="Pfam" id="PF01384">
    <property type="entry name" value="PHO4"/>
    <property type="match status" value="1"/>
</dbReference>
<sequence>MLLISLFIATLFLAYANGANDNFKGVATLFGSRTTSYQTAILWATFTTFAGSLTATYLGRTIVKEFTGKGILPDAIANAPEFHLAVAIASGLTVLLATTMGFPISTSHSLIGAMFGAGLVAFGLQVNFAILGIYFIFPLLLSPIIAIAFSAGIYSLINYLSIRLNWQLNHKIIDTLHYISAGIFSFARGLNDTSKIVSIVLIIDYFSLSGAMITIAMAMGLGGLLNSQKIAETMSTKITSMNRIQGVSANIITSILVILASNFGLPVSTTHVAVSSIFGVGLVGSKANKYIFYQILLVWLVNLPIATIIGGITYRLLQG</sequence>
<dbReference type="InterPro" id="IPR001204">
    <property type="entry name" value="Phos_transporter"/>
</dbReference>
<feature type="transmembrane region" description="Helical" evidence="6">
    <location>
        <begin position="84"/>
        <end position="104"/>
    </location>
</feature>
<evidence type="ECO:0000256" key="2">
    <source>
        <dbReference type="ARBA" id="ARBA00022448"/>
    </source>
</evidence>
<evidence type="ECO:0000256" key="4">
    <source>
        <dbReference type="ARBA" id="ARBA00022989"/>
    </source>
</evidence>
<dbReference type="RefSeq" id="WP_011320496.1">
    <property type="nucleotide sequence ID" value="NZ_JACKZP010000186.1"/>
</dbReference>
<keyword evidence="3 6" id="KW-0812">Transmembrane</keyword>
<keyword evidence="2" id="KW-0813">Transport</keyword>
<evidence type="ECO:0000256" key="3">
    <source>
        <dbReference type="ARBA" id="ARBA00022692"/>
    </source>
</evidence>
<feature type="transmembrane region" description="Helical" evidence="6">
    <location>
        <begin position="110"/>
        <end position="137"/>
    </location>
</feature>
<feature type="transmembrane region" description="Helical" evidence="6">
    <location>
        <begin position="144"/>
        <end position="162"/>
    </location>
</feature>
<organism evidence="7 8">
    <name type="scientific">Trichormus variabilis N2B</name>
    <dbReference type="NCBI Taxonomy" id="2681315"/>
    <lineage>
        <taxon>Bacteria</taxon>
        <taxon>Bacillati</taxon>
        <taxon>Cyanobacteriota</taxon>
        <taxon>Cyanophyceae</taxon>
        <taxon>Nostocales</taxon>
        <taxon>Nostocaceae</taxon>
        <taxon>Trichormus</taxon>
    </lineage>
</organism>
<reference evidence="7 8" key="1">
    <citation type="submission" date="2019-11" db="EMBL/GenBank/DDBJ databases">
        <title>Comparison of genomes from free-living endosymbiotic cyanobacteria isolated from Azolla.</title>
        <authorList>
            <person name="Thiel T."/>
            <person name="Pratte B."/>
        </authorList>
    </citation>
    <scope>NUCLEOTIDE SEQUENCE [LARGE SCALE GENOMIC DNA]</scope>
    <source>
        <strain evidence="7 8">N2B</strain>
    </source>
</reference>
<keyword evidence="4 6" id="KW-1133">Transmembrane helix</keyword>
<evidence type="ECO:0000256" key="6">
    <source>
        <dbReference type="SAM" id="Phobius"/>
    </source>
</evidence>
<dbReference type="PANTHER" id="PTHR11101:SF80">
    <property type="entry name" value="PHOSPHATE TRANSPORTER"/>
    <property type="match status" value="1"/>
</dbReference>
<feature type="transmembrane region" description="Helical" evidence="6">
    <location>
        <begin position="42"/>
        <end position="63"/>
    </location>
</feature>
<evidence type="ECO:0000256" key="5">
    <source>
        <dbReference type="ARBA" id="ARBA00023136"/>
    </source>
</evidence>
<dbReference type="EMBL" id="JACKZP010000186">
    <property type="protein sequence ID" value="MBC1305286.1"/>
    <property type="molecule type" value="Genomic_DNA"/>
</dbReference>
<feature type="transmembrane region" description="Helical" evidence="6">
    <location>
        <begin position="246"/>
        <end position="265"/>
    </location>
</feature>